<name>A0A2Z4XWA2_9GAMM</name>
<evidence type="ECO:0000313" key="4">
    <source>
        <dbReference type="Proteomes" id="UP000681131"/>
    </source>
</evidence>
<dbReference type="RefSeq" id="WP_112869173.1">
    <property type="nucleotide sequence ID" value="NZ_CP021781.1"/>
</dbReference>
<dbReference type="KEGG" id="fad:CDH04_00560"/>
<dbReference type="AlphaFoldDB" id="A0A2Z4XWA2"/>
<accession>A0A2Z4XWA2</accession>
<organism evidence="1 3">
    <name type="scientific">Francisella adeliensis</name>
    <dbReference type="NCBI Taxonomy" id="2007306"/>
    <lineage>
        <taxon>Bacteria</taxon>
        <taxon>Pseudomonadati</taxon>
        <taxon>Pseudomonadota</taxon>
        <taxon>Gammaproteobacteria</taxon>
        <taxon>Thiotrichales</taxon>
        <taxon>Francisellaceae</taxon>
        <taxon>Francisella</taxon>
    </lineage>
</organism>
<dbReference type="EMBL" id="CP021781">
    <property type="protein sequence ID" value="AXA32996.1"/>
    <property type="molecule type" value="Genomic_DNA"/>
</dbReference>
<reference evidence="2 4" key="2">
    <citation type="submission" date="2019-08" db="EMBL/GenBank/DDBJ databases">
        <title>Complete genome sequences of Francisella adeliensis (FSC1325 and FSC1326).</title>
        <authorList>
            <person name="Ohrman C."/>
            <person name="Uneklint I."/>
            <person name="Vallesi A."/>
            <person name="Karlsson L."/>
            <person name="Sjodin A."/>
        </authorList>
    </citation>
    <scope>NUCLEOTIDE SEQUENCE [LARGE SCALE GENOMIC DNA]</scope>
    <source>
        <strain evidence="2 4">FSC1325</strain>
    </source>
</reference>
<proteinExistence type="predicted"/>
<keyword evidence="4" id="KW-1185">Reference proteome</keyword>
<dbReference type="EMBL" id="CP043424">
    <property type="protein sequence ID" value="QIW11222.1"/>
    <property type="molecule type" value="Genomic_DNA"/>
</dbReference>
<dbReference type="NCBIfam" id="NF041248">
    <property type="entry name" value="T6SS_IglG"/>
    <property type="match status" value="1"/>
</dbReference>
<sequence>MLDDLKNAIENTKKLQSQSSDLANKINDLATELNNIKTIVSPVSVSAGGAASQVTSVMGGMLMCSFGIAPSSYLSIRATTLTSSLPSSNISDSKIGVNILPFGACTNPANPAKIPFVFPWPCIPTLTPFIPTSPTTMLEKMPITTMNSKAMCTFAAGGMVNFISPGQFNAKAT</sequence>
<protein>
    <submittedName>
        <fullName evidence="2">DUF4280 domain-containing protein</fullName>
    </submittedName>
</protein>
<dbReference type="Pfam" id="PF14107">
    <property type="entry name" value="DUF4280"/>
    <property type="match status" value="1"/>
</dbReference>
<evidence type="ECO:0000313" key="2">
    <source>
        <dbReference type="EMBL" id="QIW11222.1"/>
    </source>
</evidence>
<dbReference type="Proteomes" id="UP000681131">
    <property type="component" value="Chromosome"/>
</dbReference>
<gene>
    <name evidence="1" type="ORF">CDH04_00560</name>
    <name evidence="2" type="ORF">FZC43_00560</name>
</gene>
<evidence type="ECO:0000313" key="1">
    <source>
        <dbReference type="EMBL" id="AXA32996.1"/>
    </source>
</evidence>
<dbReference type="OrthoDB" id="5604367at2"/>
<dbReference type="InterPro" id="IPR025460">
    <property type="entry name" value="DUF4280"/>
</dbReference>
<evidence type="ECO:0000313" key="3">
    <source>
        <dbReference type="Proteomes" id="UP000251120"/>
    </source>
</evidence>
<reference evidence="1 3" key="1">
    <citation type="submission" date="2017-06" db="EMBL/GenBank/DDBJ databases">
        <title>Complete genome of Francisella adeliensis.</title>
        <authorList>
            <person name="Vallesi A."/>
            <person name="Sjodin A."/>
        </authorList>
    </citation>
    <scope>NUCLEOTIDE SEQUENCE [LARGE SCALE GENOMIC DNA]</scope>
    <source>
        <strain evidence="1 3">FDC440</strain>
    </source>
</reference>
<dbReference type="Proteomes" id="UP000251120">
    <property type="component" value="Chromosome"/>
</dbReference>